<sequence length="86" mass="10184">FKAQKPDSGLQYLVGFLRSHGLRVQRCRVRRSVRRVDIVGQVLRQQKVIERRKYSVPRSNHLWHLDGHHKLILWGIVIHGFIDGYC</sequence>
<name>A0ACB8B0S5_9AGAM</name>
<protein>
    <submittedName>
        <fullName evidence="1">Uncharacterized protein</fullName>
    </submittedName>
</protein>
<organism evidence="1 2">
    <name type="scientific">Leucogyrophana mollusca</name>
    <dbReference type="NCBI Taxonomy" id="85980"/>
    <lineage>
        <taxon>Eukaryota</taxon>
        <taxon>Fungi</taxon>
        <taxon>Dikarya</taxon>
        <taxon>Basidiomycota</taxon>
        <taxon>Agaricomycotina</taxon>
        <taxon>Agaricomycetes</taxon>
        <taxon>Agaricomycetidae</taxon>
        <taxon>Boletales</taxon>
        <taxon>Boletales incertae sedis</taxon>
        <taxon>Leucogyrophana</taxon>
    </lineage>
</organism>
<dbReference type="Proteomes" id="UP000790709">
    <property type="component" value="Unassembled WGS sequence"/>
</dbReference>
<feature type="non-terminal residue" evidence="1">
    <location>
        <position position="1"/>
    </location>
</feature>
<dbReference type="EMBL" id="MU266688">
    <property type="protein sequence ID" value="KAH7919167.1"/>
    <property type="molecule type" value="Genomic_DNA"/>
</dbReference>
<gene>
    <name evidence="1" type="ORF">BV22DRAFT_1023462</name>
</gene>
<evidence type="ECO:0000313" key="2">
    <source>
        <dbReference type="Proteomes" id="UP000790709"/>
    </source>
</evidence>
<evidence type="ECO:0000313" key="1">
    <source>
        <dbReference type="EMBL" id="KAH7919167.1"/>
    </source>
</evidence>
<reference evidence="1" key="1">
    <citation type="journal article" date="2021" name="New Phytol.">
        <title>Evolutionary innovations through gain and loss of genes in the ectomycorrhizal Boletales.</title>
        <authorList>
            <person name="Wu G."/>
            <person name="Miyauchi S."/>
            <person name="Morin E."/>
            <person name="Kuo A."/>
            <person name="Drula E."/>
            <person name="Varga T."/>
            <person name="Kohler A."/>
            <person name="Feng B."/>
            <person name="Cao Y."/>
            <person name="Lipzen A."/>
            <person name="Daum C."/>
            <person name="Hundley H."/>
            <person name="Pangilinan J."/>
            <person name="Johnson J."/>
            <person name="Barry K."/>
            <person name="LaButti K."/>
            <person name="Ng V."/>
            <person name="Ahrendt S."/>
            <person name="Min B."/>
            <person name="Choi I.G."/>
            <person name="Park H."/>
            <person name="Plett J.M."/>
            <person name="Magnuson J."/>
            <person name="Spatafora J.W."/>
            <person name="Nagy L.G."/>
            <person name="Henrissat B."/>
            <person name="Grigoriev I.V."/>
            <person name="Yang Z.L."/>
            <person name="Xu J."/>
            <person name="Martin F.M."/>
        </authorList>
    </citation>
    <scope>NUCLEOTIDE SEQUENCE</scope>
    <source>
        <strain evidence="1">KUC20120723A-06</strain>
    </source>
</reference>
<keyword evidence="2" id="KW-1185">Reference proteome</keyword>
<proteinExistence type="predicted"/>
<comment type="caution">
    <text evidence="1">The sequence shown here is derived from an EMBL/GenBank/DDBJ whole genome shotgun (WGS) entry which is preliminary data.</text>
</comment>
<accession>A0ACB8B0S5</accession>